<dbReference type="Proteomes" id="UP000270673">
    <property type="component" value="Chromosome"/>
</dbReference>
<dbReference type="RefSeq" id="WP_106481587.1">
    <property type="nucleotide sequence ID" value="NZ_CP032819.1"/>
</dbReference>
<reference evidence="1 2" key="1">
    <citation type="submission" date="2018-10" db="EMBL/GenBank/DDBJ databases">
        <title>Butyricimonas faecalis sp. nov., isolated from human faeces and emended description of the genus Butyricimonas.</title>
        <authorList>
            <person name="Le Roy T."/>
            <person name="Van der Smissen P."/>
            <person name="Paquot A."/>
            <person name="Delzenne N."/>
            <person name="Muccioli G."/>
            <person name="Collet J.-F."/>
            <person name="Cani P.D."/>
        </authorList>
    </citation>
    <scope>NUCLEOTIDE SEQUENCE [LARGE SCALE GENOMIC DNA]</scope>
    <source>
        <strain evidence="1 2">H184</strain>
    </source>
</reference>
<accession>A0A3Q9ISR4</accession>
<evidence type="ECO:0000313" key="1">
    <source>
        <dbReference type="EMBL" id="AZS31180.1"/>
    </source>
</evidence>
<dbReference type="AlphaFoldDB" id="A0A3Q9ISR4"/>
<proteinExistence type="predicted"/>
<name>A0A3Q9ISR4_9BACT</name>
<dbReference type="KEGG" id="buy:D8S85_17545"/>
<gene>
    <name evidence="1" type="ORF">D8S85_17545</name>
</gene>
<organism evidence="1 2">
    <name type="scientific">Butyricimonas faecalis</name>
    <dbReference type="NCBI Taxonomy" id="2093856"/>
    <lineage>
        <taxon>Bacteria</taxon>
        <taxon>Pseudomonadati</taxon>
        <taxon>Bacteroidota</taxon>
        <taxon>Bacteroidia</taxon>
        <taxon>Bacteroidales</taxon>
        <taxon>Odoribacteraceae</taxon>
        <taxon>Butyricimonas</taxon>
    </lineage>
</organism>
<sequence length="69" mass="7934">MNIPVFATEEQTNGSTIIVRYDRVKGDYIPVDGEIYFSEKDAKIRAKELNEGVPPVVVPDIQGRKHYYY</sequence>
<protein>
    <submittedName>
        <fullName evidence="1">Uncharacterized protein</fullName>
    </submittedName>
</protein>
<keyword evidence="2" id="KW-1185">Reference proteome</keyword>
<dbReference type="EMBL" id="CP032819">
    <property type="protein sequence ID" value="AZS31180.1"/>
    <property type="molecule type" value="Genomic_DNA"/>
</dbReference>
<evidence type="ECO:0000313" key="2">
    <source>
        <dbReference type="Proteomes" id="UP000270673"/>
    </source>
</evidence>